<organism evidence="1 2">
    <name type="scientific">Xylaria arbuscula</name>
    <dbReference type="NCBI Taxonomy" id="114810"/>
    <lineage>
        <taxon>Eukaryota</taxon>
        <taxon>Fungi</taxon>
        <taxon>Dikarya</taxon>
        <taxon>Ascomycota</taxon>
        <taxon>Pezizomycotina</taxon>
        <taxon>Sordariomycetes</taxon>
        <taxon>Xylariomycetidae</taxon>
        <taxon>Xylariales</taxon>
        <taxon>Xylariaceae</taxon>
        <taxon>Xylaria</taxon>
    </lineage>
</organism>
<name>A0A9W8TKM4_9PEZI</name>
<sequence length="158" mass="16920">MAVRGRRLFAVEPCRRHSNRCCVGMDVAALDRAADGRRERARTLAHEVTAVRAGQQQSGDASVLITSKKGATAGLQSTKGVLGSKINVRCKESSSAPCQSTSSIRWKTPSVEHSHGYCSWRYILKTGVSPTSPTSRALWLPSLLPSPTLGIGLNGFNA</sequence>
<gene>
    <name evidence="1" type="ORF">NPX13_g7245</name>
</gene>
<evidence type="ECO:0000313" key="2">
    <source>
        <dbReference type="Proteomes" id="UP001148614"/>
    </source>
</evidence>
<keyword evidence="2" id="KW-1185">Reference proteome</keyword>
<proteinExistence type="predicted"/>
<dbReference type="Proteomes" id="UP001148614">
    <property type="component" value="Unassembled WGS sequence"/>
</dbReference>
<protein>
    <submittedName>
        <fullName evidence="1">Uncharacterized protein</fullName>
    </submittedName>
</protein>
<comment type="caution">
    <text evidence="1">The sequence shown here is derived from an EMBL/GenBank/DDBJ whole genome shotgun (WGS) entry which is preliminary data.</text>
</comment>
<dbReference type="AlphaFoldDB" id="A0A9W8TKM4"/>
<reference evidence="1" key="1">
    <citation type="submission" date="2022-07" db="EMBL/GenBank/DDBJ databases">
        <title>Genome Sequence of Xylaria arbuscula.</title>
        <authorList>
            <person name="Buettner E."/>
        </authorList>
    </citation>
    <scope>NUCLEOTIDE SEQUENCE</scope>
    <source>
        <strain evidence="1">VT107</strain>
    </source>
</reference>
<accession>A0A9W8TKM4</accession>
<dbReference type="EMBL" id="JANPWZ010001393">
    <property type="protein sequence ID" value="KAJ3566150.1"/>
    <property type="molecule type" value="Genomic_DNA"/>
</dbReference>
<evidence type="ECO:0000313" key="1">
    <source>
        <dbReference type="EMBL" id="KAJ3566150.1"/>
    </source>
</evidence>